<protein>
    <submittedName>
        <fullName evidence="1">Uncharacterized protein</fullName>
    </submittedName>
</protein>
<gene>
    <name evidence="1" type="ORF">UY3_01415</name>
</gene>
<dbReference type="EMBL" id="KB494182">
    <property type="protein sequence ID" value="EMP41314.1"/>
    <property type="molecule type" value="Genomic_DNA"/>
</dbReference>
<name>M7BVV7_CHEMY</name>
<keyword evidence="2" id="KW-1185">Reference proteome</keyword>
<reference evidence="2" key="1">
    <citation type="journal article" date="2013" name="Nat. Genet.">
        <title>The draft genomes of soft-shell turtle and green sea turtle yield insights into the development and evolution of the turtle-specific body plan.</title>
        <authorList>
            <person name="Wang Z."/>
            <person name="Pascual-Anaya J."/>
            <person name="Zadissa A."/>
            <person name="Li W."/>
            <person name="Niimura Y."/>
            <person name="Huang Z."/>
            <person name="Li C."/>
            <person name="White S."/>
            <person name="Xiong Z."/>
            <person name="Fang D."/>
            <person name="Wang B."/>
            <person name="Ming Y."/>
            <person name="Chen Y."/>
            <person name="Zheng Y."/>
            <person name="Kuraku S."/>
            <person name="Pignatelli M."/>
            <person name="Herrero J."/>
            <person name="Beal K."/>
            <person name="Nozawa M."/>
            <person name="Li Q."/>
            <person name="Wang J."/>
            <person name="Zhang H."/>
            <person name="Yu L."/>
            <person name="Shigenobu S."/>
            <person name="Wang J."/>
            <person name="Liu J."/>
            <person name="Flicek P."/>
            <person name="Searle S."/>
            <person name="Wang J."/>
            <person name="Kuratani S."/>
            <person name="Yin Y."/>
            <person name="Aken B."/>
            <person name="Zhang G."/>
            <person name="Irie N."/>
        </authorList>
    </citation>
    <scope>NUCLEOTIDE SEQUENCE [LARGE SCALE GENOMIC DNA]</scope>
</reference>
<dbReference type="Proteomes" id="UP000031443">
    <property type="component" value="Unassembled WGS sequence"/>
</dbReference>
<evidence type="ECO:0000313" key="1">
    <source>
        <dbReference type="EMBL" id="EMP41314.1"/>
    </source>
</evidence>
<dbReference type="AlphaFoldDB" id="M7BVV7"/>
<sequence>MLSGRALVGTLALPEGLELLDRKQRSKQVLESPDSDLPPSHWLLAPSTLCPLGCPSRTPPGRRALRGCICIRSTIRKNGPRMRVSVDLQGSSDKLDRKQ</sequence>
<organism evidence="1 2">
    <name type="scientific">Chelonia mydas</name>
    <name type="common">Green sea-turtle</name>
    <name type="synonym">Chelonia agassizi</name>
    <dbReference type="NCBI Taxonomy" id="8469"/>
    <lineage>
        <taxon>Eukaryota</taxon>
        <taxon>Metazoa</taxon>
        <taxon>Chordata</taxon>
        <taxon>Craniata</taxon>
        <taxon>Vertebrata</taxon>
        <taxon>Euteleostomi</taxon>
        <taxon>Archelosauria</taxon>
        <taxon>Testudinata</taxon>
        <taxon>Testudines</taxon>
        <taxon>Cryptodira</taxon>
        <taxon>Durocryptodira</taxon>
        <taxon>Americhelydia</taxon>
        <taxon>Chelonioidea</taxon>
        <taxon>Cheloniidae</taxon>
        <taxon>Chelonia</taxon>
    </lineage>
</organism>
<accession>M7BVV7</accession>
<evidence type="ECO:0000313" key="2">
    <source>
        <dbReference type="Proteomes" id="UP000031443"/>
    </source>
</evidence>
<proteinExistence type="predicted"/>